<proteinExistence type="predicted"/>
<dbReference type="Proteomes" id="UP001277972">
    <property type="component" value="Unassembled WGS sequence"/>
</dbReference>
<comment type="caution">
    <text evidence="1">The sequence shown here is derived from an EMBL/GenBank/DDBJ whole genome shotgun (WGS) entry which is preliminary data.</text>
</comment>
<organism evidence="1 2">
    <name type="scientific">Gracilibacillus pellucidus</name>
    <dbReference type="NCBI Taxonomy" id="3095368"/>
    <lineage>
        <taxon>Bacteria</taxon>
        <taxon>Bacillati</taxon>
        <taxon>Bacillota</taxon>
        <taxon>Bacilli</taxon>
        <taxon>Bacillales</taxon>
        <taxon>Bacillaceae</taxon>
        <taxon>Gracilibacillus</taxon>
    </lineage>
</organism>
<keyword evidence="2" id="KW-1185">Reference proteome</keyword>
<evidence type="ECO:0000313" key="1">
    <source>
        <dbReference type="EMBL" id="MDX8047478.1"/>
    </source>
</evidence>
<dbReference type="EMBL" id="JAWZSR010000013">
    <property type="protein sequence ID" value="MDX8047478.1"/>
    <property type="molecule type" value="Genomic_DNA"/>
</dbReference>
<sequence>MKMEKSGWVVISLLAIFVIVISIYTKKPPIEEVLSGAIEEAEQQFQQNAKQPNEKLDSLSLYIPEGFEIDDQSNSNILLTKADKVYIVFYNSLESAKSKVNYEIAREANDDEWLTSFENQDRFGYIYIVEQADQFEIQIGVGGVKVTTLSNRDELTENIQDMMDIAISLEYEESGGI</sequence>
<evidence type="ECO:0000313" key="2">
    <source>
        <dbReference type="Proteomes" id="UP001277972"/>
    </source>
</evidence>
<name>A0ACC6M9C4_9BACI</name>
<reference evidence="1" key="1">
    <citation type="submission" date="2023-11" db="EMBL/GenBank/DDBJ databases">
        <title>Gracilibacillus pellucida a moderately halophilic bacterium isolated from saline soil in Xinjiang province.</title>
        <authorList>
            <person name="Zhang Z."/>
            <person name="Tan F."/>
            <person name="Wang Y."/>
            <person name="Xia M."/>
        </authorList>
    </citation>
    <scope>NUCLEOTIDE SEQUENCE</scope>
    <source>
        <strain evidence="1">S3-1-1</strain>
    </source>
</reference>
<protein>
    <submittedName>
        <fullName evidence="1">Uncharacterized protein</fullName>
    </submittedName>
</protein>
<accession>A0ACC6M9C4</accession>
<gene>
    <name evidence="1" type="ORF">SH601_16040</name>
</gene>